<dbReference type="GO" id="GO:0016787">
    <property type="term" value="F:hydrolase activity"/>
    <property type="evidence" value="ECO:0007669"/>
    <property type="project" value="InterPro"/>
</dbReference>
<dbReference type="GO" id="GO:0003677">
    <property type="term" value="F:DNA binding"/>
    <property type="evidence" value="ECO:0007669"/>
    <property type="project" value="InterPro"/>
</dbReference>
<dbReference type="InterPro" id="IPR014001">
    <property type="entry name" value="Helicase_ATP-bd"/>
</dbReference>
<dbReference type="RefSeq" id="WP_012845604.1">
    <property type="nucleotide sequence ID" value="NC_013504.1"/>
</dbReference>
<dbReference type="PANTHER" id="PTHR47396">
    <property type="entry name" value="TYPE I RESTRICTION ENZYME ECOKI R PROTEIN"/>
    <property type="match status" value="1"/>
</dbReference>
<dbReference type="InterPro" id="IPR050742">
    <property type="entry name" value="Helicase_Restrict-Modif_Enz"/>
</dbReference>
<name>D0R2J7_LACJF</name>
<dbReference type="KEGG" id="ljf:FI9785_308"/>
<protein>
    <submittedName>
        <fullName evidence="2">Type III restriction-modification system restriction subunit</fullName>
    </submittedName>
</protein>
<dbReference type="Proteomes" id="UP000002627">
    <property type="component" value="Chromosome"/>
</dbReference>
<dbReference type="SUPFAM" id="SSF52540">
    <property type="entry name" value="P-loop containing nucleoside triphosphate hydrolases"/>
    <property type="match status" value="2"/>
</dbReference>
<dbReference type="EMBL" id="FN298497">
    <property type="protein sequence ID" value="CAX66192.1"/>
    <property type="molecule type" value="Genomic_DNA"/>
</dbReference>
<dbReference type="REBASE" id="22796">
    <property type="entry name" value="LjoFORF307P"/>
</dbReference>
<dbReference type="Gene3D" id="3.40.50.300">
    <property type="entry name" value="P-loop containing nucleotide triphosphate hydrolases"/>
    <property type="match status" value="1"/>
</dbReference>
<dbReference type="HOGENOM" id="CLU_016957_0_0_9"/>
<dbReference type="CDD" id="cd18785">
    <property type="entry name" value="SF2_C"/>
    <property type="match status" value="1"/>
</dbReference>
<dbReference type="PROSITE" id="PS51192">
    <property type="entry name" value="HELICASE_ATP_BIND_1"/>
    <property type="match status" value="1"/>
</dbReference>
<dbReference type="PANTHER" id="PTHR47396:SF1">
    <property type="entry name" value="ATP-DEPENDENT HELICASE IRC3-RELATED"/>
    <property type="match status" value="1"/>
</dbReference>
<dbReference type="GO" id="GO:0005524">
    <property type="term" value="F:ATP binding"/>
    <property type="evidence" value="ECO:0007669"/>
    <property type="project" value="InterPro"/>
</dbReference>
<evidence type="ECO:0000313" key="2">
    <source>
        <dbReference type="EMBL" id="CAX66192.1"/>
    </source>
</evidence>
<dbReference type="Pfam" id="PF04851">
    <property type="entry name" value="ResIII"/>
    <property type="match status" value="1"/>
</dbReference>
<dbReference type="InterPro" id="IPR006935">
    <property type="entry name" value="Helicase/UvrB_N"/>
</dbReference>
<dbReference type="SMART" id="SM00487">
    <property type="entry name" value="DEXDc"/>
    <property type="match status" value="1"/>
</dbReference>
<accession>D0R2J7</accession>
<dbReference type="CDD" id="cd17926">
    <property type="entry name" value="DEXHc_RE"/>
    <property type="match status" value="1"/>
</dbReference>
<evidence type="ECO:0000259" key="1">
    <source>
        <dbReference type="PROSITE" id="PS51192"/>
    </source>
</evidence>
<reference evidence="2 3" key="1">
    <citation type="journal article" date="2009" name="J. Bacteriol.">
        <title>Complete genome sequence of Lactobacillus johnsonii FI9785, a competitive exclusion agent against pathogens in poultry.</title>
        <authorList>
            <person name="Wegmann U."/>
            <person name="Overweg K."/>
            <person name="Horn N."/>
            <person name="Goesmann A."/>
            <person name="Narbad A."/>
            <person name="Gasson M.J."/>
            <person name="Shearman C."/>
        </authorList>
    </citation>
    <scope>NUCLEOTIDE SEQUENCE [LARGE SCALE GENOMIC DNA]</scope>
    <source>
        <strain evidence="2 3">FI9785</strain>
    </source>
</reference>
<dbReference type="InterPro" id="IPR027417">
    <property type="entry name" value="P-loop_NTPase"/>
</dbReference>
<evidence type="ECO:0000313" key="3">
    <source>
        <dbReference type="Proteomes" id="UP000002627"/>
    </source>
</evidence>
<keyword evidence="3" id="KW-1185">Reference proteome</keyword>
<proteinExistence type="predicted"/>
<dbReference type="AlphaFoldDB" id="D0R2J7"/>
<gene>
    <name evidence="2" type="primary">res</name>
    <name evidence="2" type="ordered locus">FI9785_308</name>
</gene>
<dbReference type="GO" id="GO:0005829">
    <property type="term" value="C:cytosol"/>
    <property type="evidence" value="ECO:0007669"/>
    <property type="project" value="TreeGrafter"/>
</dbReference>
<feature type="domain" description="Helicase ATP-binding" evidence="1">
    <location>
        <begin position="58"/>
        <end position="249"/>
    </location>
</feature>
<organism evidence="2 3">
    <name type="scientific">Lactobacillus johnsonii (strain FI9785)</name>
    <dbReference type="NCBI Taxonomy" id="633699"/>
    <lineage>
        <taxon>Bacteria</taxon>
        <taxon>Bacillati</taxon>
        <taxon>Bacillota</taxon>
        <taxon>Bacilli</taxon>
        <taxon>Lactobacillales</taxon>
        <taxon>Lactobacillaceae</taxon>
        <taxon>Lactobacillus</taxon>
    </lineage>
</organism>
<sequence>MKKENLKPFPTLEKAKEEVNSFLNQLPNLYYIDENLKHTLRRYQQSALLYLNWSQKQVDANEKYNQLMFNMATGSGKTDVMAAVILYLFKEFKYTNFLFVSNTTAVVDKTKENFLNTASAKYLFSAPINIDGERIDIKSVESFPINQEPNTIYLKLSTVQSLSNELNDPQENALTFDDLEKHKIVILADEAHHFNAQTKKNQREETSWENLLDQIRRSNKLNRQLEFTATIDVDKEDVYEKYKDKIIYKYDLSKFMEEGYSKNVFRLQANNDNMQKLLNAVLLSQYRKRIAQKLEIPNFKPILLVKSNRIKTSQTVKDDFLSMIENLSTESLNEFLLTNQKLNLSSMALSLTYKYWLSQDLVKAVSEIKQDFNINTTINVNEGGTKGLLSDNVDFRNLNSLEDIDNPFRIIFAVAKLTEGWDVLNLYDIVRVSEEKESSTLKQTNSEAQLIGRGARYYPFVYKGDKSYTRRFDNSSSNEKRLLETLYYHTINDSKYIDNLNKSFDKMDLIVNQDADCQTFSAKVKSKFKQTSFYKNGSLFYNKTEEVPDSEYKNIGDYGIDNFTMVIDYNLSTTENRLRDDIFQINDSNTRYDNVVEFYNNDDYRLIKKAIARNKFYRFDNMKRYLPMLSSIKEFIKSQKWLGNLKVMARVPDQYNVDLSLMEKLSVLDITLRRIQTNIVKSYRKERGTNEFISIAVRDAVKDYSKIVPQPSNKKVVNELIQPKKMNDADWFPYDYAITDQLESSLINLISSMVDEFKRKYQNVYLIRNEETISSWKLHEFENKVTKHYEGYMPDFILVLDNGKIMYQVYVEPKGEQLLEKDAWKEELLESIRPENIDIIGENKDVKLYGVKFYTHGDGRNIVDELHNLNILD</sequence>